<evidence type="ECO:0000256" key="13">
    <source>
        <dbReference type="ARBA" id="ARBA00022895"/>
    </source>
</evidence>
<keyword evidence="11" id="KW-0067">ATP-binding</keyword>
<dbReference type="Pfam" id="PF13558">
    <property type="entry name" value="SbcC_Walker_B"/>
    <property type="match status" value="1"/>
</dbReference>
<keyword evidence="14 20" id="KW-0175">Coiled coil</keyword>
<feature type="coiled-coil region" evidence="20">
    <location>
        <begin position="467"/>
        <end position="600"/>
    </location>
</feature>
<evidence type="ECO:0000256" key="4">
    <source>
        <dbReference type="ARBA" id="ARBA00009439"/>
    </source>
</evidence>
<evidence type="ECO:0000256" key="6">
    <source>
        <dbReference type="ARBA" id="ARBA00022723"/>
    </source>
</evidence>
<evidence type="ECO:0000256" key="9">
    <source>
        <dbReference type="ARBA" id="ARBA00022801"/>
    </source>
</evidence>
<dbReference type="InterPro" id="IPR038729">
    <property type="entry name" value="Rad50/SbcC_AAA"/>
</dbReference>
<accession>A0A8C8A8A5</accession>
<dbReference type="FunFam" id="3.40.50.300:FF:001037">
    <property type="entry name" value="DNA repair protein RAD50"/>
    <property type="match status" value="1"/>
</dbReference>
<evidence type="ECO:0000256" key="17">
    <source>
        <dbReference type="ARBA" id="ARBA00023254"/>
    </source>
</evidence>
<keyword evidence="16" id="KW-0539">Nucleus</keyword>
<dbReference type="FunFam" id="3.40.50.300:FF:001065">
    <property type="entry name" value="DNA repair protein RAD50 isoform X1"/>
    <property type="match status" value="1"/>
</dbReference>
<dbReference type="NCBIfam" id="TIGR00606">
    <property type="entry name" value="rad50"/>
    <property type="match status" value="1"/>
</dbReference>
<evidence type="ECO:0000256" key="20">
    <source>
        <dbReference type="SAM" id="Coils"/>
    </source>
</evidence>
<organism evidence="22 23">
    <name type="scientific">Otus sunia</name>
    <name type="common">Oriental scops-owl</name>
    <dbReference type="NCBI Taxonomy" id="257818"/>
    <lineage>
        <taxon>Eukaryota</taxon>
        <taxon>Metazoa</taxon>
        <taxon>Chordata</taxon>
        <taxon>Craniata</taxon>
        <taxon>Vertebrata</taxon>
        <taxon>Euteleostomi</taxon>
        <taxon>Archelosauria</taxon>
        <taxon>Archosauria</taxon>
        <taxon>Dinosauria</taxon>
        <taxon>Saurischia</taxon>
        <taxon>Theropoda</taxon>
        <taxon>Coelurosauria</taxon>
        <taxon>Aves</taxon>
        <taxon>Neognathae</taxon>
        <taxon>Neoaves</taxon>
        <taxon>Telluraves</taxon>
        <taxon>Strigiformes</taxon>
        <taxon>Strigidae</taxon>
        <taxon>Otus</taxon>
    </lineage>
</organism>
<feature type="coiled-coil region" evidence="20">
    <location>
        <begin position="846"/>
        <end position="1070"/>
    </location>
</feature>
<feature type="coiled-coil region" evidence="20">
    <location>
        <begin position="635"/>
        <end position="662"/>
    </location>
</feature>
<evidence type="ECO:0000256" key="2">
    <source>
        <dbReference type="ARBA" id="ARBA00004123"/>
    </source>
</evidence>
<evidence type="ECO:0000256" key="8">
    <source>
        <dbReference type="ARBA" id="ARBA00022763"/>
    </source>
</evidence>
<feature type="binding site" evidence="19">
    <location>
        <position position="681"/>
    </location>
    <ligand>
        <name>Zn(2+)</name>
        <dbReference type="ChEBI" id="CHEBI:29105"/>
    </ligand>
</feature>
<dbReference type="GO" id="GO:0051880">
    <property type="term" value="F:G-quadruplex DNA binding"/>
    <property type="evidence" value="ECO:0007669"/>
    <property type="project" value="TreeGrafter"/>
</dbReference>
<evidence type="ECO:0000256" key="16">
    <source>
        <dbReference type="ARBA" id="ARBA00023242"/>
    </source>
</evidence>
<feature type="binding site" evidence="19">
    <location>
        <position position="684"/>
    </location>
    <ligand>
        <name>Zn(2+)</name>
        <dbReference type="ChEBI" id="CHEBI:29105"/>
    </ligand>
</feature>
<dbReference type="GO" id="GO:0030870">
    <property type="term" value="C:Mre11 complex"/>
    <property type="evidence" value="ECO:0007669"/>
    <property type="project" value="InterPro"/>
</dbReference>
<evidence type="ECO:0000256" key="14">
    <source>
        <dbReference type="ARBA" id="ARBA00023054"/>
    </source>
</evidence>
<evidence type="ECO:0000256" key="7">
    <source>
        <dbReference type="ARBA" id="ARBA00022741"/>
    </source>
</evidence>
<dbReference type="InterPro" id="IPR004584">
    <property type="entry name" value="Rad50_eukaryotes"/>
</dbReference>
<evidence type="ECO:0000256" key="3">
    <source>
        <dbReference type="ARBA" id="ARBA00004574"/>
    </source>
</evidence>
<evidence type="ECO:0000256" key="18">
    <source>
        <dbReference type="ARBA" id="ARBA00049360"/>
    </source>
</evidence>
<comment type="subcellular location">
    <subcellularLocation>
        <location evidence="3">Chromosome</location>
        <location evidence="3">Telomere</location>
    </subcellularLocation>
    <subcellularLocation>
        <location evidence="2">Nucleus</location>
    </subcellularLocation>
</comment>
<comment type="similarity">
    <text evidence="4">Belongs to the SMC family. RAD50 subfamily.</text>
</comment>
<keyword evidence="7" id="KW-0547">Nucleotide-binding</keyword>
<keyword evidence="12" id="KW-0460">Magnesium</keyword>
<evidence type="ECO:0000256" key="19">
    <source>
        <dbReference type="PROSITE-ProRule" id="PRU00471"/>
    </source>
</evidence>
<dbReference type="Gene3D" id="3.40.50.300">
    <property type="entry name" value="P-loop containing nucleotide triphosphate hydrolases"/>
    <property type="match status" value="2"/>
</dbReference>
<evidence type="ECO:0000259" key="21">
    <source>
        <dbReference type="PROSITE" id="PS51131"/>
    </source>
</evidence>
<dbReference type="Ensembl" id="ENSOSUT00000001844.1">
    <property type="protein sequence ID" value="ENSOSUP00000001811.1"/>
    <property type="gene ID" value="ENSOSUG00000001314.1"/>
</dbReference>
<keyword evidence="17" id="KW-0469">Meiosis</keyword>
<dbReference type="SUPFAM" id="SSF52540">
    <property type="entry name" value="P-loop containing nucleoside triphosphate hydrolases"/>
    <property type="match status" value="1"/>
</dbReference>
<dbReference type="InterPro" id="IPR013134">
    <property type="entry name" value="Zn_hook_RAD50"/>
</dbReference>
<dbReference type="InterPro" id="IPR027417">
    <property type="entry name" value="P-loop_NTPase"/>
</dbReference>
<protein>
    <recommendedName>
        <fullName evidence="21">Zinc-hook domain-containing protein</fullName>
    </recommendedName>
</protein>
<feature type="coiled-coil region" evidence="20">
    <location>
        <begin position="203"/>
        <end position="233"/>
    </location>
</feature>
<keyword evidence="13" id="KW-0779">Telomere</keyword>
<evidence type="ECO:0000256" key="11">
    <source>
        <dbReference type="ARBA" id="ARBA00022840"/>
    </source>
</evidence>
<evidence type="ECO:0000313" key="22">
    <source>
        <dbReference type="Ensembl" id="ENSOSUP00000001811.1"/>
    </source>
</evidence>
<dbReference type="GO" id="GO:0000781">
    <property type="term" value="C:chromosome, telomeric region"/>
    <property type="evidence" value="ECO:0007669"/>
    <property type="project" value="UniProtKB-SubCell"/>
</dbReference>
<dbReference type="GO" id="GO:0005524">
    <property type="term" value="F:ATP binding"/>
    <property type="evidence" value="ECO:0007669"/>
    <property type="project" value="UniProtKB-KW"/>
</dbReference>
<dbReference type="PROSITE" id="PS51131">
    <property type="entry name" value="ZN_HOOK"/>
    <property type="match status" value="1"/>
</dbReference>
<dbReference type="GO" id="GO:0003691">
    <property type="term" value="F:double-stranded telomeric DNA binding"/>
    <property type="evidence" value="ECO:0007669"/>
    <property type="project" value="TreeGrafter"/>
</dbReference>
<keyword evidence="6 19" id="KW-0479">Metal-binding</keyword>
<dbReference type="GO" id="GO:0000794">
    <property type="term" value="C:condensed nuclear chromosome"/>
    <property type="evidence" value="ECO:0007669"/>
    <property type="project" value="TreeGrafter"/>
</dbReference>
<dbReference type="PANTHER" id="PTHR18867:SF12">
    <property type="entry name" value="DNA REPAIR PROTEIN RAD50"/>
    <property type="match status" value="1"/>
</dbReference>
<keyword evidence="8" id="KW-0227">DNA damage</keyword>
<evidence type="ECO:0000256" key="15">
    <source>
        <dbReference type="ARBA" id="ARBA00023204"/>
    </source>
</evidence>
<sequence>MSKIEKMSILGVRSFGVEDKDKQIITFFNPLTILVGPNGAGKTTIIECLKYISTGDFPPGTKGNSFVHDPKVANETDVRAQIRLQFRDVNGELVAVQRSMVCTQKGKKTEFKTLEAVITRTKHGEKVSLSSKCAEIDREMISALGVSKSVINNVIFCHQEESNWPLSEGKALKQKFDEIFSATRYIKALETLRQVRLKQSLKVKECQTELKYLKQNKEKAQEIQDHLSNREAQLAASKENVKSIEGQLEPLKSSLAAVEQNLMKVMRLDNDVKALESRRRQMEKDNQDLQQKMEKVFQGTDEQLRDRYQNHQRTVKEKDKRLSDCKRELDRATKECQRFTSEKSELLIERGRLQLQADRHQEHITTRDSLIQSLAAQLELDGFERAPFNERHVTSFHRLLKERQERDTEAANHLMREFAQKEAMKQKQIDEIRDKKTGLQRTIDLKSDIQNKKQVELKNVKCELQQLEGFSDRILELDQEIVKTEHELEKAERNSNVETLELEVRTLQNEKINLDKALRKLDQEMEQLNLHTTTITQMEMLKKDKAEKEEQIRKVKSRHSDELTSLLGYFPNKNQLEDWLHGKNRKINQTRDSLANLNKRLASVEYHKTYVSNELKKKEAQLSLHEAKLFDVCGSQDFDSDLNKLQDEIEKSSKQRAVLAGATAVYSQFITQLTEEKQSCCPVCQRVFQTEAELQDVINDLQSKLRLAPDKLKSTESELKRKEKKRDEMMSLKPLRLTVVELQDKDIPDLRNKIQNANRDLTGLKGEIEEQESLLQTALSEEDGAKARLQDITLMERYQTDIRDVERKIAQQEAKLLGVDLSRTVLQVSHEKQEKKHLWDTVTGKIELNQKLKQDQQNQIQQLKSTVNELKAEKLQISSSMQRRRQLEEQTVELTTEVQSLCREIKEAKEQVFPLDAKLEKLQQEKEDLITTRTASSKETQEKINGIKEKVKDINKYMKEIENYIQQGKDDYKKQKESELDEVSSQLAACEKQKERISKEMETIRQDIDTQKIQERWLEDNLTLRKRNEELKEVEDNIKQLMKEMGEMKVPQMKNEQKHLEEKIESLKRNHHVALGRQRGFEEEIVRFKKELRESQFRDAEEKYRDMMIVMRTTELVNKDLDLYYKALDKAIMTFHSMKMEEINKIIRDLWRSTYRGQDIDYIEIRSDADENVSASDKRRSYNYRVVMIKGDTALDMRGRCSAGQKVLASLIIRLALAETFCLNCGILALDEPTTNLDRENIESLAHALVEIIKSRSQQRNFQLLVITHDEDFVELLGRSEYVETFYRIKKNIDQCSEIMKCSVSSLGSYVH</sequence>
<dbReference type="Proteomes" id="UP000694552">
    <property type="component" value="Unplaced"/>
</dbReference>
<dbReference type="GO" id="GO:0046872">
    <property type="term" value="F:metal ion binding"/>
    <property type="evidence" value="ECO:0007669"/>
    <property type="project" value="UniProtKB-UniRule"/>
</dbReference>
<keyword evidence="9" id="KW-0378">Hydrolase</keyword>
<evidence type="ECO:0000256" key="10">
    <source>
        <dbReference type="ARBA" id="ARBA00022833"/>
    </source>
</evidence>
<dbReference type="Pfam" id="PF13476">
    <property type="entry name" value="AAA_23"/>
    <property type="match status" value="1"/>
</dbReference>
<dbReference type="GO" id="GO:0007004">
    <property type="term" value="P:telomere maintenance via telomerase"/>
    <property type="evidence" value="ECO:0007669"/>
    <property type="project" value="TreeGrafter"/>
</dbReference>
<dbReference type="GO" id="GO:0006302">
    <property type="term" value="P:double-strand break repair"/>
    <property type="evidence" value="ECO:0007669"/>
    <property type="project" value="InterPro"/>
</dbReference>
<comment type="catalytic activity">
    <reaction evidence="18">
        <text>ATP + H2O = ADP + phosphate + H(+)</text>
        <dbReference type="Rhea" id="RHEA:13065"/>
        <dbReference type="ChEBI" id="CHEBI:15377"/>
        <dbReference type="ChEBI" id="CHEBI:15378"/>
        <dbReference type="ChEBI" id="CHEBI:30616"/>
        <dbReference type="ChEBI" id="CHEBI:43474"/>
        <dbReference type="ChEBI" id="CHEBI:456216"/>
    </reaction>
</comment>
<reference evidence="22" key="2">
    <citation type="submission" date="2025-09" db="UniProtKB">
        <authorList>
            <consortium name="Ensembl"/>
        </authorList>
    </citation>
    <scope>IDENTIFICATION</scope>
</reference>
<dbReference type="PANTHER" id="PTHR18867">
    <property type="entry name" value="RAD50"/>
    <property type="match status" value="1"/>
</dbReference>
<name>A0A8C8A8A5_9STRI</name>
<dbReference type="Pfam" id="PF04423">
    <property type="entry name" value="Rad50_zn_hook"/>
    <property type="match status" value="1"/>
</dbReference>
<dbReference type="GO" id="GO:0070192">
    <property type="term" value="P:chromosome organization involved in meiotic cell cycle"/>
    <property type="evidence" value="ECO:0007669"/>
    <property type="project" value="TreeGrafter"/>
</dbReference>
<evidence type="ECO:0000256" key="5">
    <source>
        <dbReference type="ARBA" id="ARBA00022454"/>
    </source>
</evidence>
<feature type="coiled-coil region" evidence="20">
    <location>
        <begin position="265"/>
        <end position="349"/>
    </location>
</feature>
<proteinExistence type="inferred from homology"/>
<keyword evidence="5" id="KW-0158">Chromosome</keyword>
<dbReference type="GO" id="GO:0016887">
    <property type="term" value="F:ATP hydrolysis activity"/>
    <property type="evidence" value="ECO:0007669"/>
    <property type="project" value="InterPro"/>
</dbReference>
<dbReference type="GO" id="GO:0000722">
    <property type="term" value="P:telomere maintenance via recombination"/>
    <property type="evidence" value="ECO:0007669"/>
    <property type="project" value="TreeGrafter"/>
</dbReference>
<feature type="domain" description="Zinc-hook" evidence="21">
    <location>
        <begin position="635"/>
        <end position="734"/>
    </location>
</feature>
<keyword evidence="15" id="KW-0234">DNA repair</keyword>
<dbReference type="GO" id="GO:0043047">
    <property type="term" value="F:single-stranded telomeric DNA binding"/>
    <property type="evidence" value="ECO:0007669"/>
    <property type="project" value="TreeGrafter"/>
</dbReference>
<keyword evidence="10 19" id="KW-0862">Zinc</keyword>
<evidence type="ECO:0000256" key="12">
    <source>
        <dbReference type="ARBA" id="ARBA00022842"/>
    </source>
</evidence>
<feature type="coiled-coil region" evidence="20">
    <location>
        <begin position="712"/>
        <end position="815"/>
    </location>
</feature>
<dbReference type="SUPFAM" id="SSF75712">
    <property type="entry name" value="Rad50 coiled-coil Zn hook"/>
    <property type="match status" value="1"/>
</dbReference>
<reference evidence="22" key="1">
    <citation type="submission" date="2025-08" db="UniProtKB">
        <authorList>
            <consortium name="Ensembl"/>
        </authorList>
    </citation>
    <scope>IDENTIFICATION</scope>
</reference>
<keyword evidence="23" id="KW-1185">Reference proteome</keyword>
<comment type="cofactor">
    <cofactor evidence="1">
        <name>Zn(2+)</name>
        <dbReference type="ChEBI" id="CHEBI:29105"/>
    </cofactor>
</comment>
<evidence type="ECO:0000256" key="1">
    <source>
        <dbReference type="ARBA" id="ARBA00001947"/>
    </source>
</evidence>
<evidence type="ECO:0000313" key="23">
    <source>
        <dbReference type="Proteomes" id="UP000694552"/>
    </source>
</evidence>